<dbReference type="WBParaSite" id="L893_g18133.t1">
    <property type="protein sequence ID" value="L893_g18133.t1"/>
    <property type="gene ID" value="L893_g18133"/>
</dbReference>
<protein>
    <submittedName>
        <fullName evidence="2">CRAL-TRIO domain-containing protein</fullName>
    </submittedName>
</protein>
<accession>A0A1I7YN90</accession>
<dbReference type="AlphaFoldDB" id="A0A1I7YN90"/>
<reference evidence="2" key="1">
    <citation type="submission" date="2016-11" db="UniProtKB">
        <authorList>
            <consortium name="WormBaseParasite"/>
        </authorList>
    </citation>
    <scope>IDENTIFICATION</scope>
</reference>
<keyword evidence="1" id="KW-1185">Reference proteome</keyword>
<evidence type="ECO:0000313" key="2">
    <source>
        <dbReference type="WBParaSite" id="L893_g18133.t1"/>
    </source>
</evidence>
<organism evidence="1 2">
    <name type="scientific">Steinernema glaseri</name>
    <dbReference type="NCBI Taxonomy" id="37863"/>
    <lineage>
        <taxon>Eukaryota</taxon>
        <taxon>Metazoa</taxon>
        <taxon>Ecdysozoa</taxon>
        <taxon>Nematoda</taxon>
        <taxon>Chromadorea</taxon>
        <taxon>Rhabditida</taxon>
        <taxon>Tylenchina</taxon>
        <taxon>Panagrolaimomorpha</taxon>
        <taxon>Strongyloidoidea</taxon>
        <taxon>Steinernematidae</taxon>
        <taxon>Steinernema</taxon>
    </lineage>
</organism>
<sequence>MHKIIFLRTDGIPTSYLYVMLKWPYFFKYILPKWRKTLLSKNLPMISSELPQPNILKQIISQEEGSGNIEVLYYPMQ</sequence>
<name>A0A1I7YN90_9BILA</name>
<dbReference type="Proteomes" id="UP000095287">
    <property type="component" value="Unplaced"/>
</dbReference>
<proteinExistence type="predicted"/>
<evidence type="ECO:0000313" key="1">
    <source>
        <dbReference type="Proteomes" id="UP000095287"/>
    </source>
</evidence>